<dbReference type="PROSITE" id="PS50995">
    <property type="entry name" value="HTH_MARR_2"/>
    <property type="match status" value="1"/>
</dbReference>
<organism evidence="2 3">
    <name type="scientific">Nocardia jiangxiensis</name>
    <dbReference type="NCBI Taxonomy" id="282685"/>
    <lineage>
        <taxon>Bacteria</taxon>
        <taxon>Bacillati</taxon>
        <taxon>Actinomycetota</taxon>
        <taxon>Actinomycetes</taxon>
        <taxon>Mycobacteriales</taxon>
        <taxon>Nocardiaceae</taxon>
        <taxon>Nocardia</taxon>
    </lineage>
</organism>
<dbReference type="InterPro" id="IPR036388">
    <property type="entry name" value="WH-like_DNA-bd_sf"/>
</dbReference>
<evidence type="ECO:0000259" key="1">
    <source>
        <dbReference type="PROSITE" id="PS50995"/>
    </source>
</evidence>
<dbReference type="InterPro" id="IPR000835">
    <property type="entry name" value="HTH_MarR-typ"/>
</dbReference>
<protein>
    <submittedName>
        <fullName evidence="2">MarR family winged helix-turn-helix transcriptional regulator</fullName>
    </submittedName>
</protein>
<dbReference type="EMBL" id="JBIAQY010000028">
    <property type="protein sequence ID" value="MFF3574618.1"/>
    <property type="molecule type" value="Genomic_DNA"/>
</dbReference>
<reference evidence="2 3" key="1">
    <citation type="submission" date="2024-10" db="EMBL/GenBank/DDBJ databases">
        <title>The Natural Products Discovery Center: Release of the First 8490 Sequenced Strains for Exploring Actinobacteria Biosynthetic Diversity.</title>
        <authorList>
            <person name="Kalkreuter E."/>
            <person name="Kautsar S.A."/>
            <person name="Yang D."/>
            <person name="Bader C.D."/>
            <person name="Teijaro C.N."/>
            <person name="Fluegel L."/>
            <person name="Davis C.M."/>
            <person name="Simpson J.R."/>
            <person name="Lauterbach L."/>
            <person name="Steele A.D."/>
            <person name="Gui C."/>
            <person name="Meng S."/>
            <person name="Li G."/>
            <person name="Viehrig K."/>
            <person name="Ye F."/>
            <person name="Su P."/>
            <person name="Kiefer A.F."/>
            <person name="Nichols A."/>
            <person name="Cepeda A.J."/>
            <person name="Yan W."/>
            <person name="Fan B."/>
            <person name="Jiang Y."/>
            <person name="Adhikari A."/>
            <person name="Zheng C.-J."/>
            <person name="Schuster L."/>
            <person name="Cowan T.M."/>
            <person name="Smanski M.J."/>
            <person name="Chevrette M.G."/>
            <person name="De Carvalho L.P.S."/>
            <person name="Shen B."/>
        </authorList>
    </citation>
    <scope>NUCLEOTIDE SEQUENCE [LARGE SCALE GENOMIC DNA]</scope>
    <source>
        <strain evidence="2 3">NPDC002593</strain>
    </source>
</reference>
<dbReference type="InterPro" id="IPR039422">
    <property type="entry name" value="MarR/SlyA-like"/>
</dbReference>
<dbReference type="SUPFAM" id="SSF46785">
    <property type="entry name" value="Winged helix' DNA-binding domain"/>
    <property type="match status" value="1"/>
</dbReference>
<dbReference type="Proteomes" id="UP001601992">
    <property type="component" value="Unassembled WGS sequence"/>
</dbReference>
<dbReference type="Gene3D" id="1.10.10.10">
    <property type="entry name" value="Winged helix-like DNA-binding domain superfamily/Winged helix DNA-binding domain"/>
    <property type="match status" value="1"/>
</dbReference>
<dbReference type="PRINTS" id="PR00598">
    <property type="entry name" value="HTHMARR"/>
</dbReference>
<dbReference type="PANTHER" id="PTHR33164">
    <property type="entry name" value="TRANSCRIPTIONAL REGULATOR, MARR FAMILY"/>
    <property type="match status" value="1"/>
</dbReference>
<dbReference type="SMART" id="SM00347">
    <property type="entry name" value="HTH_MARR"/>
    <property type="match status" value="1"/>
</dbReference>
<keyword evidence="3" id="KW-1185">Reference proteome</keyword>
<feature type="domain" description="HTH marR-type" evidence="1">
    <location>
        <begin position="12"/>
        <end position="146"/>
    </location>
</feature>
<evidence type="ECO:0000313" key="3">
    <source>
        <dbReference type="Proteomes" id="UP001601992"/>
    </source>
</evidence>
<evidence type="ECO:0000313" key="2">
    <source>
        <dbReference type="EMBL" id="MFF3574618.1"/>
    </source>
</evidence>
<sequence>MADTAREDLAALDTLFTDLVRAETRLYNAVAERLKGQAGVAAGHFELLRYVRDHPDARVADVASTFAIGVGTTSKIVDRMEKQGWIERRPNPANRRSSLLALTSEGEAVASRAEPIWQAAIHEILGAAVSRDQLTMLSAAFDALRADLEQRNLGLPTG</sequence>
<dbReference type="PANTHER" id="PTHR33164:SF94">
    <property type="entry name" value="TRANSCRIPTIONAL REGULATORY PROTEIN-RELATED"/>
    <property type="match status" value="1"/>
</dbReference>
<dbReference type="Pfam" id="PF01047">
    <property type="entry name" value="MarR"/>
    <property type="match status" value="1"/>
</dbReference>
<name>A0ABW6SE61_9NOCA</name>
<comment type="caution">
    <text evidence="2">The sequence shown here is derived from an EMBL/GenBank/DDBJ whole genome shotgun (WGS) entry which is preliminary data.</text>
</comment>
<gene>
    <name evidence="2" type="ORF">ACFYXQ_43400</name>
</gene>
<proteinExistence type="predicted"/>
<accession>A0ABW6SE61</accession>
<dbReference type="InterPro" id="IPR036390">
    <property type="entry name" value="WH_DNA-bd_sf"/>
</dbReference>
<dbReference type="RefSeq" id="WP_040830778.1">
    <property type="nucleotide sequence ID" value="NZ_JBIAQY010000028.1"/>
</dbReference>